<feature type="chain" id="PRO_5004651751" evidence="2">
    <location>
        <begin position="18"/>
        <end position="498"/>
    </location>
</feature>
<sequence length="498" mass="54787">MLIMGSILAILLGRLRLDIETTKEIYTSVSKAVFESDKTIGGLPYKKTLFKASRLEECLRALVAEHIGRDPLDGEVPCNAPPKTPLSSSSQPFRTNTGYASSTDGSTISGSMGKSDTPGDGEALLLDTRPDRCKVFVTATYKGSDSDTPIAFLRTYESAHSSSPTPKCTVWQAGRATAAHYPAFKPIQIGHEIFIDEGPGPYSPVMHLLEEALVHEWPGREIGVLISIGTGMKASTGDSALTSPTSTSKSLLQSSFLGKFADAKQKHEAKMMRCEEIHQELLANIEKTGVARENYIRLNVEREVGDYGINEWRRFAEISTSTRKYLSRHDIHSINQGAAEKLAALHHLAQKACEQSIYDGSQGGSDNMSRMSEYMGRAGSEANFSLPQSPRSQSDRDSSLSRPASEFNPNGWRPPSDQGYQSMPSPRQNSRSSKASSAKYYISRELPSLPKPDAVPRTAMPEMHDMSFQDEEIRRHQEELRAIAMRLHGDPAKRAGFI</sequence>
<name>U4LT42_PYROM</name>
<organism evidence="3 4">
    <name type="scientific">Pyronema omphalodes (strain CBS 100304)</name>
    <name type="common">Pyronema confluens</name>
    <dbReference type="NCBI Taxonomy" id="1076935"/>
    <lineage>
        <taxon>Eukaryota</taxon>
        <taxon>Fungi</taxon>
        <taxon>Dikarya</taxon>
        <taxon>Ascomycota</taxon>
        <taxon>Pezizomycotina</taxon>
        <taxon>Pezizomycetes</taxon>
        <taxon>Pezizales</taxon>
        <taxon>Pyronemataceae</taxon>
        <taxon>Pyronema</taxon>
    </lineage>
</organism>
<evidence type="ECO:0000313" key="3">
    <source>
        <dbReference type="EMBL" id="CCX32610.1"/>
    </source>
</evidence>
<dbReference type="GO" id="GO:0016020">
    <property type="term" value="C:membrane"/>
    <property type="evidence" value="ECO:0007669"/>
    <property type="project" value="TreeGrafter"/>
</dbReference>
<evidence type="ECO:0000313" key="4">
    <source>
        <dbReference type="Proteomes" id="UP000018144"/>
    </source>
</evidence>
<keyword evidence="4" id="KW-1185">Reference proteome</keyword>
<gene>
    <name evidence="3" type="ORF">PCON_13450</name>
</gene>
<feature type="compositionally biased region" description="Polar residues" evidence="1">
    <location>
        <begin position="418"/>
        <end position="429"/>
    </location>
</feature>
<feature type="region of interest" description="Disordered" evidence="1">
    <location>
        <begin position="381"/>
        <end position="458"/>
    </location>
</feature>
<dbReference type="OrthoDB" id="630895at2759"/>
<keyword evidence="2" id="KW-0732">Signal</keyword>
<dbReference type="SUPFAM" id="SSF52151">
    <property type="entry name" value="FabD/lysophospholipase-like"/>
    <property type="match status" value="1"/>
</dbReference>
<dbReference type="STRING" id="1076935.U4LT42"/>
<feature type="compositionally biased region" description="Polar residues" evidence="1">
    <location>
        <begin position="85"/>
        <end position="114"/>
    </location>
</feature>
<dbReference type="PANTHER" id="PTHR24185">
    <property type="entry name" value="CALCIUM-INDEPENDENT PHOSPHOLIPASE A2-GAMMA"/>
    <property type="match status" value="1"/>
</dbReference>
<dbReference type="GO" id="GO:0047499">
    <property type="term" value="F:calcium-independent phospholipase A2 activity"/>
    <property type="evidence" value="ECO:0007669"/>
    <property type="project" value="TreeGrafter"/>
</dbReference>
<dbReference type="Gene3D" id="3.40.1090.10">
    <property type="entry name" value="Cytosolic phospholipase A2 catalytic domain"/>
    <property type="match status" value="1"/>
</dbReference>
<dbReference type="AlphaFoldDB" id="U4LT42"/>
<feature type="region of interest" description="Disordered" evidence="1">
    <location>
        <begin position="72"/>
        <end position="125"/>
    </location>
</feature>
<feature type="compositionally biased region" description="Low complexity" evidence="1">
    <location>
        <begin position="430"/>
        <end position="444"/>
    </location>
</feature>
<protein>
    <submittedName>
        <fullName evidence="3">Uncharacterized protein</fullName>
    </submittedName>
</protein>
<accession>U4LT42</accession>
<reference evidence="3 4" key="1">
    <citation type="journal article" date="2013" name="PLoS Genet.">
        <title>The genome and development-dependent transcriptomes of Pyronema confluens: a window into fungal evolution.</title>
        <authorList>
            <person name="Traeger S."/>
            <person name="Altegoer F."/>
            <person name="Freitag M."/>
            <person name="Gabaldon T."/>
            <person name="Kempken F."/>
            <person name="Kumar A."/>
            <person name="Marcet-Houben M."/>
            <person name="Poggeler S."/>
            <person name="Stajich J.E."/>
            <person name="Nowrousian M."/>
        </authorList>
    </citation>
    <scope>NUCLEOTIDE SEQUENCE [LARGE SCALE GENOMIC DNA]</scope>
    <source>
        <strain evidence="4">CBS 100304</strain>
        <tissue evidence="3">Vegetative mycelium</tissue>
    </source>
</reference>
<dbReference type="PANTHER" id="PTHR24185:SF4">
    <property type="entry name" value="SERINE HYDROLASE, PUTATIVE (AFU_ORTHOLOGUE AFUA_2G07870)-RELATED"/>
    <property type="match status" value="1"/>
</dbReference>
<dbReference type="eggNOG" id="KOG4231">
    <property type="taxonomic scope" value="Eukaryota"/>
</dbReference>
<evidence type="ECO:0000256" key="1">
    <source>
        <dbReference type="SAM" id="MobiDB-lite"/>
    </source>
</evidence>
<dbReference type="InterPro" id="IPR016035">
    <property type="entry name" value="Acyl_Trfase/lysoPLipase"/>
</dbReference>
<proteinExistence type="predicted"/>
<dbReference type="EMBL" id="HF935890">
    <property type="protein sequence ID" value="CCX32610.1"/>
    <property type="molecule type" value="Genomic_DNA"/>
</dbReference>
<dbReference type="GO" id="GO:0019369">
    <property type="term" value="P:arachidonate metabolic process"/>
    <property type="evidence" value="ECO:0007669"/>
    <property type="project" value="TreeGrafter"/>
</dbReference>
<evidence type="ECO:0000256" key="2">
    <source>
        <dbReference type="SAM" id="SignalP"/>
    </source>
</evidence>
<feature type="signal peptide" evidence="2">
    <location>
        <begin position="1"/>
        <end position="17"/>
    </location>
</feature>
<dbReference type="Proteomes" id="UP000018144">
    <property type="component" value="Unassembled WGS sequence"/>
</dbReference>